<gene>
    <name evidence="5" type="primary">rplY</name>
    <name evidence="5" type="synonym">ctc</name>
    <name evidence="9" type="ORF">C7381_10436</name>
</gene>
<comment type="similarity">
    <text evidence="5">Belongs to the bacterial ribosomal protein bL25 family. CTC subfamily.</text>
</comment>
<dbReference type="EMBL" id="QEKV01000004">
    <property type="protein sequence ID" value="PVY94535.1"/>
    <property type="molecule type" value="Genomic_DNA"/>
</dbReference>
<dbReference type="NCBIfam" id="TIGR00731">
    <property type="entry name" value="bL25_bact_ctc"/>
    <property type="match status" value="1"/>
</dbReference>
<dbReference type="PANTHER" id="PTHR33284">
    <property type="entry name" value="RIBOSOMAL PROTEIN L25/GLN-TRNA SYNTHETASE, ANTI-CODON-BINDING DOMAIN-CONTAINING PROTEIN"/>
    <property type="match status" value="1"/>
</dbReference>
<dbReference type="InterPro" id="IPR020057">
    <property type="entry name" value="Ribosomal_bL25_b-dom"/>
</dbReference>
<dbReference type="InterPro" id="IPR011035">
    <property type="entry name" value="Ribosomal_bL25/Gln-tRNA_synth"/>
</dbReference>
<dbReference type="Gene3D" id="2.170.120.20">
    <property type="entry name" value="Ribosomal protein L25, beta domain"/>
    <property type="match status" value="1"/>
</dbReference>
<comment type="function">
    <text evidence="5">This is one of the proteins that binds to the 5S RNA in the ribosome where it forms part of the central protuberance.</text>
</comment>
<name>A0A2U1E3R1_9FIRM</name>
<dbReference type="PANTHER" id="PTHR33284:SF1">
    <property type="entry name" value="RIBOSOMAL PROTEIN L25_GLN-TRNA SYNTHETASE, ANTI-CODON-BINDING DOMAIN-CONTAINING PROTEIN"/>
    <property type="match status" value="1"/>
</dbReference>
<feature type="domain" description="Large ribosomal subunit protein bL25 L25" evidence="7">
    <location>
        <begin position="6"/>
        <end position="92"/>
    </location>
</feature>
<dbReference type="InterPro" id="IPR029751">
    <property type="entry name" value="Ribosomal_L25_dom"/>
</dbReference>
<evidence type="ECO:0000313" key="10">
    <source>
        <dbReference type="Proteomes" id="UP000245793"/>
    </source>
</evidence>
<evidence type="ECO:0000256" key="1">
    <source>
        <dbReference type="ARBA" id="ARBA00022730"/>
    </source>
</evidence>
<dbReference type="InterPro" id="IPR020930">
    <property type="entry name" value="Ribosomal_uL5_bac-type"/>
</dbReference>
<sequence>MANIKLEAKNRAEFGKNRVNKLRNEGLIPAAIFEKGTETLPITISSRDFEIVYREAGGTSIVDVNVEGKAHPTIIKEIDRHPFKNQILHVNFQGVNMNEAIKVEVPIEFVGRDSIKAQPSVFNALINELHIECLPGDLPDTIEIPVEGMQIDDVIYVKDLEIAKNKKITILVDQDEPVCSLAPQQEVAEEESTETAAGDVPVVGEENKEEE</sequence>
<dbReference type="AlphaFoldDB" id="A0A2U1E3R1"/>
<dbReference type="Pfam" id="PF14693">
    <property type="entry name" value="Ribosomal_TL5_C"/>
    <property type="match status" value="1"/>
</dbReference>
<dbReference type="GO" id="GO:0006412">
    <property type="term" value="P:translation"/>
    <property type="evidence" value="ECO:0007669"/>
    <property type="project" value="UniProtKB-UniRule"/>
</dbReference>
<keyword evidence="3 5" id="KW-0689">Ribosomal protein</keyword>
<keyword evidence="4 5" id="KW-0687">Ribonucleoprotein</keyword>
<evidence type="ECO:0000259" key="8">
    <source>
        <dbReference type="Pfam" id="PF14693"/>
    </source>
</evidence>
<evidence type="ECO:0000256" key="2">
    <source>
        <dbReference type="ARBA" id="ARBA00022884"/>
    </source>
</evidence>
<evidence type="ECO:0000256" key="6">
    <source>
        <dbReference type="SAM" id="MobiDB-lite"/>
    </source>
</evidence>
<dbReference type="HAMAP" id="MF_01334">
    <property type="entry name" value="Ribosomal_bL25_CTC"/>
    <property type="match status" value="1"/>
</dbReference>
<keyword evidence="10" id="KW-1185">Reference proteome</keyword>
<dbReference type="InterPro" id="IPR020056">
    <property type="entry name" value="Rbsml_bL25/Gln-tRNA_synth_N"/>
</dbReference>
<proteinExistence type="inferred from homology"/>
<dbReference type="SUPFAM" id="SSF50715">
    <property type="entry name" value="Ribosomal protein L25-like"/>
    <property type="match status" value="1"/>
</dbReference>
<dbReference type="InterPro" id="IPR037121">
    <property type="entry name" value="Ribosomal_bL25_C"/>
</dbReference>
<dbReference type="CDD" id="cd00495">
    <property type="entry name" value="Ribosomal_L25_TL5_CTC"/>
    <property type="match status" value="1"/>
</dbReference>
<dbReference type="GO" id="GO:0022625">
    <property type="term" value="C:cytosolic large ribosomal subunit"/>
    <property type="evidence" value="ECO:0007669"/>
    <property type="project" value="TreeGrafter"/>
</dbReference>
<dbReference type="InterPro" id="IPR001021">
    <property type="entry name" value="Ribosomal_bL25_long"/>
</dbReference>
<reference evidence="9 10" key="1">
    <citation type="submission" date="2018-04" db="EMBL/GenBank/DDBJ databases">
        <title>Genomic Encyclopedia of Type Strains, Phase IV (KMG-IV): sequencing the most valuable type-strain genomes for metagenomic binning, comparative biology and taxonomic classification.</title>
        <authorList>
            <person name="Goeker M."/>
        </authorList>
    </citation>
    <scope>NUCLEOTIDE SEQUENCE [LARGE SCALE GENOMIC DNA]</scope>
    <source>
        <strain evidence="9 10">DSM 20705</strain>
    </source>
</reference>
<evidence type="ECO:0000256" key="5">
    <source>
        <dbReference type="HAMAP-Rule" id="MF_01334"/>
    </source>
</evidence>
<feature type="domain" description="Large ribosomal subunit protein bL25 beta" evidence="8">
    <location>
        <begin position="101"/>
        <end position="184"/>
    </location>
</feature>
<feature type="region of interest" description="Disordered" evidence="6">
    <location>
        <begin position="185"/>
        <end position="211"/>
    </location>
</feature>
<keyword evidence="1 5" id="KW-0699">rRNA-binding</keyword>
<dbReference type="GO" id="GO:0008097">
    <property type="term" value="F:5S rRNA binding"/>
    <property type="evidence" value="ECO:0007669"/>
    <property type="project" value="InterPro"/>
</dbReference>
<dbReference type="Pfam" id="PF01386">
    <property type="entry name" value="Ribosomal_L25p"/>
    <property type="match status" value="1"/>
</dbReference>
<accession>A0A2U1E3R1</accession>
<evidence type="ECO:0000256" key="3">
    <source>
        <dbReference type="ARBA" id="ARBA00022980"/>
    </source>
</evidence>
<organism evidence="9 10">
    <name type="scientific">Ezakiella coagulans</name>
    <dbReference type="NCBI Taxonomy" id="46507"/>
    <lineage>
        <taxon>Bacteria</taxon>
        <taxon>Bacillati</taxon>
        <taxon>Bacillota</taxon>
        <taxon>Tissierellia</taxon>
        <taxon>Ezakiella</taxon>
    </lineage>
</organism>
<evidence type="ECO:0000313" key="9">
    <source>
        <dbReference type="EMBL" id="PVY94535.1"/>
    </source>
</evidence>
<dbReference type="Proteomes" id="UP000245793">
    <property type="component" value="Unassembled WGS sequence"/>
</dbReference>
<dbReference type="GO" id="GO:0003735">
    <property type="term" value="F:structural constituent of ribosome"/>
    <property type="evidence" value="ECO:0007669"/>
    <property type="project" value="InterPro"/>
</dbReference>
<comment type="caution">
    <text evidence="9">The sequence shown here is derived from an EMBL/GenBank/DDBJ whole genome shotgun (WGS) entry which is preliminary data.</text>
</comment>
<comment type="subunit">
    <text evidence="5">Part of the 50S ribosomal subunit; part of the 5S rRNA/L5/L18/L25 subcomplex. Contacts the 5S rRNA. Binds to the 5S rRNA independently of L5 and L18.</text>
</comment>
<dbReference type="Gene3D" id="2.40.240.10">
    <property type="entry name" value="Ribosomal Protein L25, Chain P"/>
    <property type="match status" value="1"/>
</dbReference>
<evidence type="ECO:0000259" key="7">
    <source>
        <dbReference type="Pfam" id="PF01386"/>
    </source>
</evidence>
<protein>
    <recommendedName>
        <fullName evidence="5">Large ribosomal subunit protein bL25</fullName>
    </recommendedName>
    <alternativeName>
        <fullName evidence="5">General stress protein CTC</fullName>
    </alternativeName>
</protein>
<keyword evidence="2 5" id="KW-0694">RNA-binding</keyword>
<evidence type="ECO:0000256" key="4">
    <source>
        <dbReference type="ARBA" id="ARBA00023274"/>
    </source>
</evidence>
<dbReference type="RefSeq" id="WP_116479981.1">
    <property type="nucleotide sequence ID" value="NZ_CP096650.1"/>
</dbReference>